<sequence length="66" mass="7170">FIAIFLFGVVNETGSFSPVDMTRISPSAGDPRSLLDSIKSIVANNTIGSRLAQLTRLPDLDQQNYT</sequence>
<dbReference type="EMBL" id="CAJDYZ010004596">
    <property type="protein sequence ID" value="CAD1471634.1"/>
    <property type="molecule type" value="Genomic_DNA"/>
</dbReference>
<protein>
    <submittedName>
        <fullName evidence="1">Uncharacterized protein</fullName>
    </submittedName>
</protein>
<organism evidence="1 2">
    <name type="scientific">Heterotrigona itama</name>
    <dbReference type="NCBI Taxonomy" id="395501"/>
    <lineage>
        <taxon>Eukaryota</taxon>
        <taxon>Metazoa</taxon>
        <taxon>Ecdysozoa</taxon>
        <taxon>Arthropoda</taxon>
        <taxon>Hexapoda</taxon>
        <taxon>Insecta</taxon>
        <taxon>Pterygota</taxon>
        <taxon>Neoptera</taxon>
        <taxon>Endopterygota</taxon>
        <taxon>Hymenoptera</taxon>
        <taxon>Apocrita</taxon>
        <taxon>Aculeata</taxon>
        <taxon>Apoidea</taxon>
        <taxon>Anthophila</taxon>
        <taxon>Apidae</taxon>
        <taxon>Heterotrigona</taxon>
    </lineage>
</organism>
<gene>
    <name evidence="1" type="ORF">MHI_LOCUS246402</name>
</gene>
<accession>A0A6V7GZT6</accession>
<keyword evidence="2" id="KW-1185">Reference proteome</keyword>
<proteinExistence type="predicted"/>
<evidence type="ECO:0000313" key="1">
    <source>
        <dbReference type="EMBL" id="CAD1471634.1"/>
    </source>
</evidence>
<comment type="caution">
    <text evidence="1">The sequence shown here is derived from an EMBL/GenBank/DDBJ whole genome shotgun (WGS) entry which is preliminary data.</text>
</comment>
<name>A0A6V7GZT6_9HYME</name>
<evidence type="ECO:0000313" key="2">
    <source>
        <dbReference type="Proteomes" id="UP000752696"/>
    </source>
</evidence>
<reference evidence="1" key="1">
    <citation type="submission" date="2020-07" db="EMBL/GenBank/DDBJ databases">
        <authorList>
            <person name="Nazaruddin N."/>
        </authorList>
    </citation>
    <scope>NUCLEOTIDE SEQUENCE</scope>
</reference>
<dbReference type="Proteomes" id="UP000752696">
    <property type="component" value="Unassembled WGS sequence"/>
</dbReference>
<dbReference type="AlphaFoldDB" id="A0A6V7GZT6"/>
<feature type="non-terminal residue" evidence="1">
    <location>
        <position position="1"/>
    </location>
</feature>